<dbReference type="SUPFAM" id="SSF160246">
    <property type="entry name" value="EspE N-terminal domain-like"/>
    <property type="match status" value="2"/>
</dbReference>
<keyword evidence="5" id="KW-0472">Membrane</keyword>
<feature type="transmembrane region" description="Helical" evidence="5">
    <location>
        <begin position="647"/>
        <end position="677"/>
    </location>
</feature>
<feature type="domain" description="Glycosyltransferase 2-like" evidence="7">
    <location>
        <begin position="481"/>
        <end position="686"/>
    </location>
</feature>
<dbReference type="InterPro" id="IPR001173">
    <property type="entry name" value="Glyco_trans_2-like"/>
</dbReference>
<dbReference type="STRING" id="1007103.GCA_000213315_02214"/>
<evidence type="ECO:0000259" key="7">
    <source>
        <dbReference type="Pfam" id="PF13632"/>
    </source>
</evidence>
<keyword evidence="3 8" id="KW-0808">Transferase</keyword>
<dbReference type="CDD" id="cd06427">
    <property type="entry name" value="CESA_like_2"/>
    <property type="match status" value="1"/>
</dbReference>
<dbReference type="EMBL" id="LQRA01000078">
    <property type="protein sequence ID" value="KZE74410.1"/>
    <property type="molecule type" value="Genomic_DNA"/>
</dbReference>
<feature type="domain" description="Type II secretion system protein GspE N-terminal" evidence="6">
    <location>
        <begin position="230"/>
        <end position="298"/>
    </location>
</feature>
<feature type="region of interest" description="Disordered" evidence="4">
    <location>
        <begin position="35"/>
        <end position="54"/>
    </location>
</feature>
<evidence type="ECO:0000256" key="1">
    <source>
        <dbReference type="ARBA" id="ARBA00006739"/>
    </source>
</evidence>
<keyword evidence="2" id="KW-0328">Glycosyltransferase</keyword>
<protein>
    <submittedName>
        <fullName evidence="8">Glycosyl transferase</fullName>
    </submittedName>
</protein>
<dbReference type="Pfam" id="PF13632">
    <property type="entry name" value="Glyco_trans_2_3"/>
    <property type="match status" value="1"/>
</dbReference>
<dbReference type="eggNOG" id="COG1215">
    <property type="taxonomic scope" value="Bacteria"/>
</dbReference>
<accession>A0A163V6H2</accession>
<feature type="transmembrane region" description="Helical" evidence="5">
    <location>
        <begin position="325"/>
        <end position="341"/>
    </location>
</feature>
<feature type="transmembrane region" description="Helical" evidence="5">
    <location>
        <begin position="689"/>
        <end position="717"/>
    </location>
</feature>
<evidence type="ECO:0000259" key="6">
    <source>
        <dbReference type="Pfam" id="PF05157"/>
    </source>
</evidence>
<dbReference type="InterPro" id="IPR007831">
    <property type="entry name" value="T2SS_GspE_N"/>
</dbReference>
<proteinExistence type="inferred from homology"/>
<evidence type="ECO:0000256" key="2">
    <source>
        <dbReference type="ARBA" id="ARBA00022676"/>
    </source>
</evidence>
<dbReference type="SUPFAM" id="SSF53448">
    <property type="entry name" value="Nucleotide-diphospho-sugar transferases"/>
    <property type="match status" value="1"/>
</dbReference>
<dbReference type="Gene3D" id="3.90.550.10">
    <property type="entry name" value="Spore Coat Polysaccharide Biosynthesis Protein SpsA, Chain A"/>
    <property type="match status" value="1"/>
</dbReference>
<dbReference type="Gene3D" id="1.20.5.170">
    <property type="match status" value="1"/>
</dbReference>
<organism evidence="8 9">
    <name type="scientific">Paenibacillus elgii</name>
    <dbReference type="NCBI Taxonomy" id="189691"/>
    <lineage>
        <taxon>Bacteria</taxon>
        <taxon>Bacillati</taxon>
        <taxon>Bacillota</taxon>
        <taxon>Bacilli</taxon>
        <taxon>Bacillales</taxon>
        <taxon>Paenibacillaceae</taxon>
        <taxon>Paenibacillus</taxon>
    </lineage>
</organism>
<gene>
    <name evidence="8" type="ORF">AV654_29420</name>
</gene>
<dbReference type="RefSeq" id="WP_063185721.1">
    <property type="nucleotide sequence ID" value="NZ_LQRA01000078.1"/>
</dbReference>
<dbReference type="Pfam" id="PF05157">
    <property type="entry name" value="MshEN"/>
    <property type="match status" value="1"/>
</dbReference>
<dbReference type="AlphaFoldDB" id="A0A163V6H2"/>
<feature type="transmembrane region" description="Helical" evidence="5">
    <location>
        <begin position="737"/>
        <end position="758"/>
    </location>
</feature>
<evidence type="ECO:0000256" key="4">
    <source>
        <dbReference type="SAM" id="MobiDB-lite"/>
    </source>
</evidence>
<evidence type="ECO:0000256" key="5">
    <source>
        <dbReference type="SAM" id="Phobius"/>
    </source>
</evidence>
<dbReference type="GO" id="GO:0016757">
    <property type="term" value="F:glycosyltransferase activity"/>
    <property type="evidence" value="ECO:0007669"/>
    <property type="project" value="UniProtKB-KW"/>
</dbReference>
<name>A0A163V6H2_9BACL</name>
<dbReference type="InterPro" id="IPR029044">
    <property type="entry name" value="Nucleotide-diphossugar_trans"/>
</dbReference>
<sequence>MDSKKRVKRKRFGRTLFGLRKSETDRFVDELEAQVREKEEQLNRERSRRQERVGELQARAQELKAQIESKDRTVQQLIATKMELMERPGFEPKLDDEPVEKPRQQRLGDRLVAEGLVTPEQLETAMERQQKFGGRLGDILVELGFTPRERIAPILHQQGSKGRLGDMLVETGAITKDQLDRALEFQRKSGGLLGDILMSMRFIEPEKLYRHIATQYNLGRIGSEYMFAEVNKLPEAMARQYDAVVIHQDDNRYLVAVGHPLTDEAVVAIENVLGMPVQQVLATREEMEYFWKEAYQSELLRESTQKLADEQPQNSAHITFTKPQLTVIGICAFLVLLSLGLDWLHTLIVINIAVQLFYFAMTLFKFMIIMYGTRDFAQIRFKQEEIDAIDERTLPVYTILVPMYKESEVIPHLLHNIEQLDYPKAKLDVRLLIEQDDIEAQEILQGMKLPPYYTTIVVPHSLPKTKPKACNYGLIRARGEYVVIYDAEDRPDPDQLKKVHAAFMRSPENTACIQAKLNYFNSDQNLLTRWFTHEYSMWFELLLPGVMQLNIPIPLGGTSNHFKMSVLKEINAWDPYNVTEDADLGIRLYKSGYSTAIVDSRTWEEANSRVGNWIRQRSRWIKGYMQTWLVHMRNPVRLWRELGPKGFLGFQVMVLATPMLPLLNPFYWVMLLLWYGWKLAWIPQFFPGLIYYLAAAEFLIGNFLFVFSNVAGVYWVIHDLEKRGDRTFSYGLVKYALLTPIYWVLMSIAAVKAAWQLITKPFYWEKTTHGLAKQNHPAGPGSGVSQGGG</sequence>
<feature type="transmembrane region" description="Helical" evidence="5">
    <location>
        <begin position="347"/>
        <end position="372"/>
    </location>
</feature>
<dbReference type="OrthoDB" id="9766299at2"/>
<comment type="caution">
    <text evidence="8">The sequence shown here is derived from an EMBL/GenBank/DDBJ whole genome shotgun (WGS) entry which is preliminary data.</text>
</comment>
<dbReference type="InterPro" id="IPR037257">
    <property type="entry name" value="T2SS_E_N_sf"/>
</dbReference>
<dbReference type="Proteomes" id="UP000076563">
    <property type="component" value="Unassembled WGS sequence"/>
</dbReference>
<reference evidence="9" key="1">
    <citation type="submission" date="2016-01" db="EMBL/GenBank/DDBJ databases">
        <title>Draft genome of Chromobacterium sp. F49.</title>
        <authorList>
            <person name="Hong K.W."/>
        </authorList>
    </citation>
    <scope>NUCLEOTIDE SEQUENCE [LARGE SCALE GENOMIC DNA]</scope>
    <source>
        <strain evidence="9">M63</strain>
    </source>
</reference>
<dbReference type="PANTHER" id="PTHR43630">
    <property type="entry name" value="POLY-BETA-1,6-N-ACETYL-D-GLUCOSAMINE SYNTHASE"/>
    <property type="match status" value="1"/>
</dbReference>
<dbReference type="PANTHER" id="PTHR43630:SF1">
    <property type="entry name" value="POLY-BETA-1,6-N-ACETYL-D-GLUCOSAMINE SYNTHASE"/>
    <property type="match status" value="1"/>
</dbReference>
<evidence type="ECO:0000313" key="8">
    <source>
        <dbReference type="EMBL" id="KZE74410.1"/>
    </source>
</evidence>
<comment type="similarity">
    <text evidence="1">Belongs to the glycosyltransferase 2 family.</text>
</comment>
<keyword evidence="9" id="KW-1185">Reference proteome</keyword>
<keyword evidence="5" id="KW-1133">Transmembrane helix</keyword>
<keyword evidence="5" id="KW-0812">Transmembrane</keyword>
<evidence type="ECO:0000256" key="3">
    <source>
        <dbReference type="ARBA" id="ARBA00022679"/>
    </source>
</evidence>
<dbReference type="Gene3D" id="3.30.300.160">
    <property type="entry name" value="Type II secretion system, protein E, N-terminal domain"/>
    <property type="match status" value="1"/>
</dbReference>
<evidence type="ECO:0000313" key="9">
    <source>
        <dbReference type="Proteomes" id="UP000076563"/>
    </source>
</evidence>